<keyword evidence="2" id="KW-1185">Reference proteome</keyword>
<dbReference type="InterPro" id="IPR006311">
    <property type="entry name" value="TAT_signal"/>
</dbReference>
<dbReference type="PANTHER" id="PTHR43649">
    <property type="entry name" value="ARABINOSE-BINDING PROTEIN-RELATED"/>
    <property type="match status" value="1"/>
</dbReference>
<organism evidence="1 2">
    <name type="scientific">Nocardia goodfellowii</name>
    <dbReference type="NCBI Taxonomy" id="882446"/>
    <lineage>
        <taxon>Bacteria</taxon>
        <taxon>Bacillati</taxon>
        <taxon>Actinomycetota</taxon>
        <taxon>Actinomycetes</taxon>
        <taxon>Mycobacteriales</taxon>
        <taxon>Nocardiaceae</taxon>
        <taxon>Nocardia</taxon>
    </lineage>
</organism>
<sequence length="456" mass="49083">MSRSQHPSTPPAARSADSRFPALSRRGFIGLTGAAAAGALLTACAGGGSGSKQGGDSKTISFWSNHPGTSKDFELELINRFQAAYPDLKVNLVDAGKNYEEVSQKFNAALSGGDLPDVVVLSDVWWFNYALNGTIEPLDGHFGDAGVKLDDYVDSLAADYLFNGKHYALPYARSTPLFYYNKDVWSKAGLPDRGPNSWQEFDEWGPRIQAVVGPDKLAHGWGDAKNYLAWTFQGPNWTFGGAYSDKWTLKFNDPNTIKAGQFLRDMIHTKKYAGIKPQIAVDFGAGVIASCIASTGDLRGITKNAEGKLSFGTAFLPHPNGPGVTTGGAGLAIPSRISDERKVNALKFIEFITNATNTAYFSQNTGYMPVRKSAVSDPSEQEFLAKNPNSKVAIDQLAVTKSQDYARVFVPGGDQIIGTGLEQIGLQNADPATVFAGVTTQLQAIIDRQITPKLPK</sequence>
<name>A0ABS4QAZ0_9NOCA</name>
<dbReference type="CDD" id="cd14748">
    <property type="entry name" value="PBP2_UgpB"/>
    <property type="match status" value="1"/>
</dbReference>
<accession>A0ABS4QAZ0</accession>
<dbReference type="InterPro" id="IPR006059">
    <property type="entry name" value="SBP"/>
</dbReference>
<protein>
    <submittedName>
        <fullName evidence="1">Sn-glycerol 3-phosphate transport system substrate-binding protein</fullName>
    </submittedName>
</protein>
<proteinExistence type="predicted"/>
<gene>
    <name evidence="1" type="ORF">BJ987_001159</name>
</gene>
<evidence type="ECO:0000313" key="1">
    <source>
        <dbReference type="EMBL" id="MBP2188258.1"/>
    </source>
</evidence>
<evidence type="ECO:0000313" key="2">
    <source>
        <dbReference type="Proteomes" id="UP001519325"/>
    </source>
</evidence>
<dbReference type="InterPro" id="IPR050490">
    <property type="entry name" value="Bact_solute-bd_prot1"/>
</dbReference>
<dbReference type="SUPFAM" id="SSF53850">
    <property type="entry name" value="Periplasmic binding protein-like II"/>
    <property type="match status" value="1"/>
</dbReference>
<comment type="caution">
    <text evidence="1">The sequence shown here is derived from an EMBL/GenBank/DDBJ whole genome shotgun (WGS) entry which is preliminary data.</text>
</comment>
<dbReference type="PANTHER" id="PTHR43649:SF30">
    <property type="entry name" value="ABC TRANSPORTER SUBSTRATE-BINDING PROTEIN"/>
    <property type="match status" value="1"/>
</dbReference>
<reference evidence="1 2" key="1">
    <citation type="submission" date="2021-03" db="EMBL/GenBank/DDBJ databases">
        <title>Sequencing the genomes of 1000 actinobacteria strains.</title>
        <authorList>
            <person name="Klenk H.-P."/>
        </authorList>
    </citation>
    <scope>NUCLEOTIDE SEQUENCE [LARGE SCALE GENOMIC DNA]</scope>
    <source>
        <strain evidence="1 2">DSM 45516</strain>
    </source>
</reference>
<dbReference type="Gene3D" id="3.40.190.10">
    <property type="entry name" value="Periplasmic binding protein-like II"/>
    <property type="match status" value="1"/>
</dbReference>
<dbReference type="PROSITE" id="PS51318">
    <property type="entry name" value="TAT"/>
    <property type="match status" value="1"/>
</dbReference>
<dbReference type="Pfam" id="PF13416">
    <property type="entry name" value="SBP_bac_8"/>
    <property type="match status" value="1"/>
</dbReference>
<dbReference type="Proteomes" id="UP001519325">
    <property type="component" value="Unassembled WGS sequence"/>
</dbReference>
<dbReference type="EMBL" id="JAGGMR010000001">
    <property type="protein sequence ID" value="MBP2188258.1"/>
    <property type="molecule type" value="Genomic_DNA"/>
</dbReference>